<dbReference type="GeneID" id="28820458"/>
<dbReference type="STRING" id="149040.A0A194XBD4"/>
<reference evidence="2 3" key="1">
    <citation type="submission" date="2015-10" db="EMBL/GenBank/DDBJ databases">
        <title>Full genome of DAOMC 229536 Phialocephala scopiformis, a fungal endophyte of spruce producing the potent anti-insectan compound rugulosin.</title>
        <authorList>
            <consortium name="DOE Joint Genome Institute"/>
            <person name="Walker A.K."/>
            <person name="Frasz S.L."/>
            <person name="Seifert K.A."/>
            <person name="Miller J.D."/>
            <person name="Mondo S.J."/>
            <person name="Labutti K."/>
            <person name="Lipzen A."/>
            <person name="Dockter R."/>
            <person name="Kennedy M."/>
            <person name="Grigoriev I.V."/>
            <person name="Spatafora J.W."/>
        </authorList>
    </citation>
    <scope>NUCLEOTIDE SEQUENCE [LARGE SCALE GENOMIC DNA]</scope>
    <source>
        <strain evidence="2 3">CBS 120377</strain>
    </source>
</reference>
<dbReference type="PANTHER" id="PTHR36978">
    <property type="entry name" value="P-LOOP CONTAINING NUCLEOTIDE TRIPHOSPHATE HYDROLASE"/>
    <property type="match status" value="1"/>
</dbReference>
<keyword evidence="1" id="KW-0472">Membrane</keyword>
<dbReference type="Proteomes" id="UP000070700">
    <property type="component" value="Unassembled WGS sequence"/>
</dbReference>
<evidence type="ECO:0000256" key="1">
    <source>
        <dbReference type="SAM" id="Phobius"/>
    </source>
</evidence>
<dbReference type="RefSeq" id="XP_018071824.1">
    <property type="nucleotide sequence ID" value="XM_018210732.1"/>
</dbReference>
<dbReference type="Gene3D" id="3.40.50.300">
    <property type="entry name" value="P-loop containing nucleotide triphosphate hydrolases"/>
    <property type="match status" value="1"/>
</dbReference>
<evidence type="ECO:0008006" key="4">
    <source>
        <dbReference type="Google" id="ProtNLM"/>
    </source>
</evidence>
<protein>
    <recommendedName>
        <fullName evidence="4">NAD dependent epimerase/dehydratase</fullName>
    </recommendedName>
</protein>
<proteinExistence type="predicted"/>
<keyword evidence="3" id="KW-1185">Reference proteome</keyword>
<accession>A0A194XBD4</accession>
<dbReference type="PANTHER" id="PTHR36978:SF3">
    <property type="entry name" value="P-LOOP CONTAINING NUCLEOSIDE TRIPHOSPHATE HYDROLASE PROTEIN"/>
    <property type="match status" value="1"/>
</dbReference>
<dbReference type="Pfam" id="PF17784">
    <property type="entry name" value="Sulfotransfer_4"/>
    <property type="match status" value="1"/>
</dbReference>
<dbReference type="InterPro" id="IPR027417">
    <property type="entry name" value="P-loop_NTPase"/>
</dbReference>
<organism evidence="2 3">
    <name type="scientific">Mollisia scopiformis</name>
    <name type="common">Conifer needle endophyte fungus</name>
    <name type="synonym">Phialocephala scopiformis</name>
    <dbReference type="NCBI Taxonomy" id="149040"/>
    <lineage>
        <taxon>Eukaryota</taxon>
        <taxon>Fungi</taxon>
        <taxon>Dikarya</taxon>
        <taxon>Ascomycota</taxon>
        <taxon>Pezizomycotina</taxon>
        <taxon>Leotiomycetes</taxon>
        <taxon>Helotiales</taxon>
        <taxon>Mollisiaceae</taxon>
        <taxon>Mollisia</taxon>
    </lineage>
</organism>
<dbReference type="InterPro" id="IPR040632">
    <property type="entry name" value="Sulfotransfer_4"/>
</dbReference>
<dbReference type="KEGG" id="psco:LY89DRAFT_615594"/>
<sequence>MASIASELRSGATQRPTDMSRKIRVIGSGFGRTGTMSLSAALEKLLDGKVYHTGTMIFQEEATMRKWGRLMNPDSPPEVSKTLLGEVLAGYVGITDTCGAAMTPELVEMYPDAIVICTTREEEAWWKSWSDMSGNAPPAWVMKIMFLPVPCFRYFPGSIHQMWRRLSKLYGFDKVQQPQDKGYITIHNEWLKTVVPPERLHFFSVKEGWGPLCKILDLPVPEEPFPRANEQAAMTELSEQIMVHVYKGWGSIIGATVVGIASIWLYLRNF</sequence>
<dbReference type="SUPFAM" id="SSF52540">
    <property type="entry name" value="P-loop containing nucleoside triphosphate hydrolases"/>
    <property type="match status" value="1"/>
</dbReference>
<keyword evidence="1" id="KW-1133">Transmembrane helix</keyword>
<dbReference type="OrthoDB" id="408152at2759"/>
<evidence type="ECO:0000313" key="2">
    <source>
        <dbReference type="EMBL" id="KUJ17469.1"/>
    </source>
</evidence>
<keyword evidence="1" id="KW-0812">Transmembrane</keyword>
<gene>
    <name evidence="2" type="ORF">LY89DRAFT_615594</name>
</gene>
<name>A0A194XBD4_MOLSC</name>
<evidence type="ECO:0000313" key="3">
    <source>
        <dbReference type="Proteomes" id="UP000070700"/>
    </source>
</evidence>
<dbReference type="EMBL" id="KQ947414">
    <property type="protein sequence ID" value="KUJ17469.1"/>
    <property type="molecule type" value="Genomic_DNA"/>
</dbReference>
<dbReference type="AlphaFoldDB" id="A0A194XBD4"/>
<feature type="transmembrane region" description="Helical" evidence="1">
    <location>
        <begin position="248"/>
        <end position="267"/>
    </location>
</feature>
<dbReference type="InParanoid" id="A0A194XBD4"/>